<evidence type="ECO:0000313" key="4">
    <source>
        <dbReference type="EMBL" id="MCX2981546.1"/>
    </source>
</evidence>
<dbReference type="Pfam" id="PF01370">
    <property type="entry name" value="Epimerase"/>
    <property type="match status" value="1"/>
</dbReference>
<evidence type="ECO:0000259" key="3">
    <source>
        <dbReference type="Pfam" id="PF08338"/>
    </source>
</evidence>
<comment type="caution">
    <text evidence="4">The sequence shown here is derived from an EMBL/GenBank/DDBJ whole genome shotgun (WGS) entry which is preliminary data.</text>
</comment>
<dbReference type="PANTHER" id="PTHR11092">
    <property type="entry name" value="SUGAR NUCLEOTIDE EPIMERASE RELATED"/>
    <property type="match status" value="1"/>
</dbReference>
<dbReference type="NCBIfam" id="TIGR01777">
    <property type="entry name" value="yfcH"/>
    <property type="match status" value="1"/>
</dbReference>
<evidence type="ECO:0000256" key="1">
    <source>
        <dbReference type="ARBA" id="ARBA00009353"/>
    </source>
</evidence>
<dbReference type="EMBL" id="SHNN01000002">
    <property type="protein sequence ID" value="MCX2981546.1"/>
    <property type="molecule type" value="Genomic_DNA"/>
</dbReference>
<proteinExistence type="inferred from homology"/>
<dbReference type="InterPro" id="IPR010099">
    <property type="entry name" value="SDR39U1"/>
</dbReference>
<dbReference type="RefSeq" id="WP_279245544.1">
    <property type="nucleotide sequence ID" value="NZ_SHNN01000002.1"/>
</dbReference>
<keyword evidence="5" id="KW-1185">Reference proteome</keyword>
<comment type="similarity">
    <text evidence="1">Belongs to the NAD(P)-dependent epimerase/dehydratase family. SDR39U1 subfamily.</text>
</comment>
<dbReference type="InterPro" id="IPR001509">
    <property type="entry name" value="Epimerase_deHydtase"/>
</dbReference>
<organism evidence="4 5">
    <name type="scientific">Candidatus Litorirhabdus singularis</name>
    <dbReference type="NCBI Taxonomy" id="2518993"/>
    <lineage>
        <taxon>Bacteria</taxon>
        <taxon>Pseudomonadati</taxon>
        <taxon>Pseudomonadota</taxon>
        <taxon>Gammaproteobacteria</taxon>
        <taxon>Cellvibrionales</taxon>
        <taxon>Halieaceae</taxon>
        <taxon>Candidatus Litorirhabdus</taxon>
    </lineage>
</organism>
<feature type="domain" description="DUF1731" evidence="3">
    <location>
        <begin position="248"/>
        <end position="294"/>
    </location>
</feature>
<evidence type="ECO:0000259" key="2">
    <source>
        <dbReference type="Pfam" id="PF01370"/>
    </source>
</evidence>
<accession>A0ABT3TGZ3</accession>
<evidence type="ECO:0000313" key="5">
    <source>
        <dbReference type="Proteomes" id="UP001143362"/>
    </source>
</evidence>
<feature type="domain" description="NAD-dependent epimerase/dehydratase" evidence="2">
    <location>
        <begin position="3"/>
        <end position="215"/>
    </location>
</feature>
<dbReference type="InterPro" id="IPR036291">
    <property type="entry name" value="NAD(P)-bd_dom_sf"/>
</dbReference>
<dbReference type="Pfam" id="PF08338">
    <property type="entry name" value="DUF1731"/>
    <property type="match status" value="1"/>
</dbReference>
<dbReference type="Gene3D" id="3.40.50.720">
    <property type="entry name" value="NAD(P)-binding Rossmann-like Domain"/>
    <property type="match status" value="1"/>
</dbReference>
<reference evidence="4" key="1">
    <citation type="submission" date="2019-02" db="EMBL/GenBank/DDBJ databases">
        <authorList>
            <person name="Li S.-H."/>
        </authorList>
    </citation>
    <scope>NUCLEOTIDE SEQUENCE</scope>
    <source>
        <strain evidence="4">IMCC14734</strain>
    </source>
</reference>
<sequence length="298" mass="32230">MNILITGGTGFIGGALVESLAHQCAQVTVYTRDASHFDTDSISYITDLDSIADDARFDAFINLAGESLATGRWTDQRKQELISSRVDTTLALVELARRLQYKPSTVLSGSAIGYYGPQQDTELDEAAVANAQGFAQELCVRWEAAAAGFSELGIRLCLLRLGVVLARDGGAMEQLAKSLAFGVGTWLGSGRQWLSWVHRDDVIAAMSFLLAQPELAGVFNLTAPEPVSNRQFCDELCGQRRALLKLPVPGVIMTLALGEMADELLLNGQRVVPGRLQGAGFEFHYPNLREALPDLLGD</sequence>
<protein>
    <submittedName>
        <fullName evidence="4">TIGR01777 family protein</fullName>
    </submittedName>
</protein>
<gene>
    <name evidence="4" type="ORF">EYC98_11805</name>
</gene>
<dbReference type="PANTHER" id="PTHR11092:SF0">
    <property type="entry name" value="EPIMERASE FAMILY PROTEIN SDR39U1"/>
    <property type="match status" value="1"/>
</dbReference>
<dbReference type="Proteomes" id="UP001143362">
    <property type="component" value="Unassembled WGS sequence"/>
</dbReference>
<name>A0ABT3TGZ3_9GAMM</name>
<dbReference type="SUPFAM" id="SSF51735">
    <property type="entry name" value="NAD(P)-binding Rossmann-fold domains"/>
    <property type="match status" value="1"/>
</dbReference>
<dbReference type="InterPro" id="IPR013549">
    <property type="entry name" value="DUF1731"/>
</dbReference>